<sequence>MDYGVCWNNQKLFFFKDQRSTCSFDQIQPAIYQHQYLKRRKKKLSCPLLLFVKSWFVNSKGVELYELKIALER</sequence>
<organism evidence="1 2">
    <name type="scientific">Citrus x changshan-huyou</name>
    <dbReference type="NCBI Taxonomy" id="2935761"/>
    <lineage>
        <taxon>Eukaryota</taxon>
        <taxon>Viridiplantae</taxon>
        <taxon>Streptophyta</taxon>
        <taxon>Embryophyta</taxon>
        <taxon>Tracheophyta</taxon>
        <taxon>Spermatophyta</taxon>
        <taxon>Magnoliopsida</taxon>
        <taxon>eudicotyledons</taxon>
        <taxon>Gunneridae</taxon>
        <taxon>Pentapetalae</taxon>
        <taxon>rosids</taxon>
        <taxon>malvids</taxon>
        <taxon>Sapindales</taxon>
        <taxon>Rutaceae</taxon>
        <taxon>Aurantioideae</taxon>
        <taxon>Citrus</taxon>
    </lineage>
</organism>
<dbReference type="Proteomes" id="UP001428341">
    <property type="component" value="Unassembled WGS sequence"/>
</dbReference>
<accession>A0AAP0LIF0</accession>
<evidence type="ECO:0000313" key="1">
    <source>
        <dbReference type="EMBL" id="KAK9174605.1"/>
    </source>
</evidence>
<dbReference type="AlphaFoldDB" id="A0AAP0LIF0"/>
<reference evidence="1 2" key="1">
    <citation type="submission" date="2024-05" db="EMBL/GenBank/DDBJ databases">
        <title>Haplotype-resolved chromosome-level genome assembly of Huyou (Citrus changshanensis).</title>
        <authorList>
            <person name="Miao C."/>
            <person name="Chen W."/>
            <person name="Wu Y."/>
            <person name="Wang L."/>
            <person name="Zhao S."/>
            <person name="Grierson D."/>
            <person name="Xu C."/>
            <person name="Chen K."/>
        </authorList>
    </citation>
    <scope>NUCLEOTIDE SEQUENCE [LARGE SCALE GENOMIC DNA]</scope>
    <source>
        <strain evidence="1">01-14</strain>
        <tissue evidence="1">Leaf</tissue>
    </source>
</reference>
<comment type="caution">
    <text evidence="1">The sequence shown here is derived from an EMBL/GenBank/DDBJ whole genome shotgun (WGS) entry which is preliminary data.</text>
</comment>
<keyword evidence="2" id="KW-1185">Reference proteome</keyword>
<dbReference type="EMBL" id="JBCGBO010000026">
    <property type="protein sequence ID" value="KAK9174605.1"/>
    <property type="molecule type" value="Genomic_DNA"/>
</dbReference>
<name>A0AAP0LIF0_9ROSI</name>
<proteinExistence type="predicted"/>
<evidence type="ECO:0000313" key="2">
    <source>
        <dbReference type="Proteomes" id="UP001428341"/>
    </source>
</evidence>
<gene>
    <name evidence="1" type="ORF">WN944_029642</name>
</gene>
<protein>
    <submittedName>
        <fullName evidence="1">Uncharacterized protein</fullName>
    </submittedName>
</protein>